<evidence type="ECO:0000256" key="1">
    <source>
        <dbReference type="ARBA" id="ARBA00004651"/>
    </source>
</evidence>
<proteinExistence type="inferred from homology"/>
<keyword evidence="2" id="KW-1003">Cell membrane</keyword>
<gene>
    <name evidence="9" type="ORF">GCM10010468_35090</name>
</gene>
<feature type="transmembrane region" description="Helical" evidence="7">
    <location>
        <begin position="411"/>
        <end position="429"/>
    </location>
</feature>
<name>A0ABP6QDI5_9ACTN</name>
<keyword evidence="10" id="KW-1185">Reference proteome</keyword>
<feature type="transmembrane region" description="Helical" evidence="7">
    <location>
        <begin position="436"/>
        <end position="452"/>
    </location>
</feature>
<evidence type="ECO:0000256" key="4">
    <source>
        <dbReference type="ARBA" id="ARBA00022989"/>
    </source>
</evidence>
<feature type="domain" description="Integral membrane bound transporter" evidence="8">
    <location>
        <begin position="379"/>
        <end position="499"/>
    </location>
</feature>
<keyword evidence="3 7" id="KW-0812">Transmembrane</keyword>
<keyword evidence="4 7" id="KW-1133">Transmembrane helix</keyword>
<evidence type="ECO:0000313" key="9">
    <source>
        <dbReference type="EMBL" id="GAA3214366.1"/>
    </source>
</evidence>
<evidence type="ECO:0000259" key="8">
    <source>
        <dbReference type="Pfam" id="PF13515"/>
    </source>
</evidence>
<comment type="similarity">
    <text evidence="6">Belongs to the YccS/YhfK family.</text>
</comment>
<dbReference type="PANTHER" id="PTHR30509">
    <property type="entry name" value="P-HYDROXYBENZOIC ACID EFFLUX PUMP SUBUNIT-RELATED"/>
    <property type="match status" value="1"/>
</dbReference>
<protein>
    <recommendedName>
        <fullName evidence="8">Integral membrane bound transporter domain-containing protein</fullName>
    </recommendedName>
</protein>
<feature type="transmembrane region" description="Helical" evidence="7">
    <location>
        <begin position="458"/>
        <end position="480"/>
    </location>
</feature>
<reference evidence="10" key="1">
    <citation type="journal article" date="2019" name="Int. J. Syst. Evol. Microbiol.">
        <title>The Global Catalogue of Microorganisms (GCM) 10K type strain sequencing project: providing services to taxonomists for standard genome sequencing and annotation.</title>
        <authorList>
            <consortium name="The Broad Institute Genomics Platform"/>
            <consortium name="The Broad Institute Genome Sequencing Center for Infectious Disease"/>
            <person name="Wu L."/>
            <person name="Ma J."/>
        </authorList>
    </citation>
    <scope>NUCLEOTIDE SEQUENCE [LARGE SCALE GENOMIC DNA]</scope>
    <source>
        <strain evidence="10">JCM 9377</strain>
    </source>
</reference>
<evidence type="ECO:0000313" key="10">
    <source>
        <dbReference type="Proteomes" id="UP001501237"/>
    </source>
</evidence>
<comment type="caution">
    <text evidence="9">The sequence shown here is derived from an EMBL/GenBank/DDBJ whole genome shotgun (WGS) entry which is preliminary data.</text>
</comment>
<comment type="subcellular location">
    <subcellularLocation>
        <location evidence="1">Cell membrane</location>
        <topology evidence="1">Multi-pass membrane protein</topology>
    </subcellularLocation>
</comment>
<dbReference type="PANTHER" id="PTHR30509:SF9">
    <property type="entry name" value="MULTIDRUG RESISTANCE PROTEIN MDTO"/>
    <property type="match status" value="1"/>
</dbReference>
<organism evidence="9 10">
    <name type="scientific">Actinocorallia longicatena</name>
    <dbReference type="NCBI Taxonomy" id="111803"/>
    <lineage>
        <taxon>Bacteria</taxon>
        <taxon>Bacillati</taxon>
        <taxon>Actinomycetota</taxon>
        <taxon>Actinomycetes</taxon>
        <taxon>Streptosporangiales</taxon>
        <taxon>Thermomonosporaceae</taxon>
        <taxon>Actinocorallia</taxon>
    </lineage>
</organism>
<feature type="transmembrane region" description="Helical" evidence="7">
    <location>
        <begin position="487"/>
        <end position="505"/>
    </location>
</feature>
<feature type="transmembrane region" description="Helical" evidence="7">
    <location>
        <begin position="124"/>
        <end position="146"/>
    </location>
</feature>
<dbReference type="Pfam" id="PF13515">
    <property type="entry name" value="FUSC_2"/>
    <property type="match status" value="1"/>
</dbReference>
<feature type="transmembrane region" description="Helical" evidence="7">
    <location>
        <begin position="63"/>
        <end position="86"/>
    </location>
</feature>
<feature type="transmembrane region" description="Helical" evidence="7">
    <location>
        <begin position="366"/>
        <end position="384"/>
    </location>
</feature>
<accession>A0ABP6QDI5</accession>
<dbReference type="RefSeq" id="WP_344829250.1">
    <property type="nucleotide sequence ID" value="NZ_BAAAUV010000007.1"/>
</dbReference>
<dbReference type="Proteomes" id="UP001501237">
    <property type="component" value="Unassembled WGS sequence"/>
</dbReference>
<evidence type="ECO:0000256" key="2">
    <source>
        <dbReference type="ARBA" id="ARBA00022475"/>
    </source>
</evidence>
<sequence length="684" mass="73083">MFERVRARAAIDYGLTAAVGVALPLLLGALTGHVDLGSWGSLGAFFLANSAPDGPYGLPTRRLWATLGVVAVCVACGAALAGNLWLAAIFVPLAAALSVAVSWIGFTAPLVLVTTTVQPPGADFGLQALCEIAGGLWMICLMLLPFERRIQRPVRTSVAAVARDLADLLVPAGTLEDADWENARAEAAETFAAAREAQALKRSVEGADRGERLIDALARVLHEVVTLRALSSDKVLWTVFPAGHLAEIDEAVAYQAARLRSLAEAIGNGHPLPEGDTGPLERLAARIERPQQEWADEDTEHVGIFVLHQIRRSLARIGSTVDSAARLAAELSFERAPLRLPHRPHPVEKAGAALTHMAERSPKFRYATRLAASTGTGMVALAVFRPEHGHWLPLSAMLTTRDTYGETVHRVTGRIGGTLVGGTIAALLLQAVHSKVLLALVVFCFALPAYAFRHVGYGVWVVLMTPTVMTVIDFSAPIGWDVAVSRILLNVAGALIGLAAGRLLWPRAGAALVPERMERLRHTHADLVRSIAARLDGKPDAFAAAHTAARLAATDLAAARTRLAAEPVPDTEEIAALRSTLASAQRIRDHLQTLHRLMPEGTFDPGPIPEILDKVADGLDERTAPEVAPLLKALDAHLADLARARREELLAGTALDERTPLRRALLHVAAVRHALRGLSRDTLG</sequence>
<evidence type="ECO:0000256" key="5">
    <source>
        <dbReference type="ARBA" id="ARBA00023136"/>
    </source>
</evidence>
<feature type="transmembrane region" description="Helical" evidence="7">
    <location>
        <begin position="93"/>
        <end position="112"/>
    </location>
</feature>
<feature type="transmembrane region" description="Helical" evidence="7">
    <location>
        <begin position="12"/>
        <end position="32"/>
    </location>
</feature>
<dbReference type="InterPro" id="IPR049453">
    <property type="entry name" value="Memb_transporter_dom"/>
</dbReference>
<evidence type="ECO:0000256" key="6">
    <source>
        <dbReference type="ARBA" id="ARBA00043993"/>
    </source>
</evidence>
<evidence type="ECO:0000256" key="3">
    <source>
        <dbReference type="ARBA" id="ARBA00022692"/>
    </source>
</evidence>
<dbReference type="EMBL" id="BAAAUV010000007">
    <property type="protein sequence ID" value="GAA3214366.1"/>
    <property type="molecule type" value="Genomic_DNA"/>
</dbReference>
<evidence type="ECO:0000256" key="7">
    <source>
        <dbReference type="SAM" id="Phobius"/>
    </source>
</evidence>
<keyword evidence="5 7" id="KW-0472">Membrane</keyword>